<accession>A0A1M0H9K8</accession>
<evidence type="ECO:0000313" key="2">
    <source>
        <dbReference type="EMBL" id="PNY64932.1"/>
    </source>
</evidence>
<evidence type="ECO:0000313" key="1">
    <source>
        <dbReference type="EMBL" id="EFC9752399.1"/>
    </source>
</evidence>
<organism evidence="1 4">
    <name type="scientific">Escherichia coli</name>
    <dbReference type="NCBI Taxonomy" id="562"/>
    <lineage>
        <taxon>Bacteria</taxon>
        <taxon>Pseudomonadati</taxon>
        <taxon>Pseudomonadota</taxon>
        <taxon>Gammaproteobacteria</taxon>
        <taxon>Enterobacterales</taxon>
        <taxon>Enterobacteriaceae</taxon>
        <taxon>Escherichia</taxon>
    </lineage>
</organism>
<name>A0A1M0H9K8_ECOLX</name>
<proteinExistence type="predicted"/>
<dbReference type="Proteomes" id="UP000532204">
    <property type="component" value="Unassembled WGS sequence"/>
</dbReference>
<sequence>MFGHLLRYFSFCKKDLLVFHPESDYSDNLHKAFSFTKRLGFNEEWNGVTKNKEYDYQDVFSHVCLQSGVTDFSASAGQCLKWSHYFQPYFENILECRVWVTVGQLWKQERFIYNPSVADFQRWSEKGIQPEDFRHHSGFNFHAWLTTENGVIVDVSFMSTLSRRLPEHLSEVSGSVIIGTPETVLPEYKYVPMIVGQRIVEKIEKRSFIGFLAHDDIDLYTVPAILVPVWKEC</sequence>
<comment type="caution">
    <text evidence="1">The sequence shown here is derived from an EMBL/GenBank/DDBJ whole genome shotgun (WGS) entry which is preliminary data.</text>
</comment>
<evidence type="ECO:0000313" key="4">
    <source>
        <dbReference type="Proteomes" id="UP000532204"/>
    </source>
</evidence>
<reference evidence="2 3" key="1">
    <citation type="submission" date="2018-01" db="EMBL/GenBank/DDBJ databases">
        <title>Draft Genomic Sequencing Of Potential Extraintestinal Pathogenic Escherichia coli B8S18 Isolated From Retail Chicken Skin.</title>
        <authorList>
            <person name="Xu A."/>
            <person name="Tilman S."/>
            <person name="Wisser-Parker K."/>
            <person name="Sheen S."/>
            <person name="Sommers C."/>
        </authorList>
    </citation>
    <scope>NUCLEOTIDE SEQUENCE [LARGE SCALE GENOMIC DNA]</scope>
    <source>
        <strain evidence="2 3">B8S18Com</strain>
    </source>
</reference>
<dbReference type="Proteomes" id="UP000236598">
    <property type="component" value="Unassembled WGS sequence"/>
</dbReference>
<reference evidence="1 4" key="2">
    <citation type="submission" date="2019-05" db="EMBL/GenBank/DDBJ databases">
        <authorList>
            <consortium name="NARMS: The National Antimicrobial Resistance Monitoring System"/>
        </authorList>
    </citation>
    <scope>NUCLEOTIDE SEQUENCE [LARGE SCALE GENOMIC DNA]</scope>
    <source>
        <strain evidence="1 4">CVM N18EC122</strain>
    </source>
</reference>
<dbReference type="EMBL" id="PPHQ01000040">
    <property type="protein sequence ID" value="PNY64932.1"/>
    <property type="molecule type" value="Genomic_DNA"/>
</dbReference>
<gene>
    <name evidence="2" type="ORF">C2M16_26200</name>
    <name evidence="1" type="ORF">E6D34_24800</name>
</gene>
<evidence type="ECO:0000313" key="3">
    <source>
        <dbReference type="Proteomes" id="UP000236598"/>
    </source>
</evidence>
<dbReference type="AlphaFoldDB" id="A0A1M0H9K8"/>
<protein>
    <submittedName>
        <fullName evidence="1">Uncharacterized protein</fullName>
    </submittedName>
</protein>
<dbReference type="EMBL" id="AASEBA010000087">
    <property type="protein sequence ID" value="EFC9752399.1"/>
    <property type="molecule type" value="Genomic_DNA"/>
</dbReference>
<dbReference type="RefSeq" id="WP_000466879.1">
    <property type="nucleotide sequence ID" value="NZ_AP022087.1"/>
</dbReference>